<evidence type="ECO:0000313" key="2">
    <source>
        <dbReference type="WBParaSite" id="Pan_g11569.t1"/>
    </source>
</evidence>
<proteinExistence type="predicted"/>
<organism evidence="1 2">
    <name type="scientific">Panagrellus redivivus</name>
    <name type="common">Microworm</name>
    <dbReference type="NCBI Taxonomy" id="6233"/>
    <lineage>
        <taxon>Eukaryota</taxon>
        <taxon>Metazoa</taxon>
        <taxon>Ecdysozoa</taxon>
        <taxon>Nematoda</taxon>
        <taxon>Chromadorea</taxon>
        <taxon>Rhabditida</taxon>
        <taxon>Tylenchina</taxon>
        <taxon>Panagrolaimomorpha</taxon>
        <taxon>Panagrolaimoidea</taxon>
        <taxon>Panagrolaimidae</taxon>
        <taxon>Panagrellus</taxon>
    </lineage>
</organism>
<protein>
    <submittedName>
        <fullName evidence="2">F-box domain-containing protein</fullName>
    </submittedName>
</protein>
<dbReference type="Proteomes" id="UP000492821">
    <property type="component" value="Unassembled WGS sequence"/>
</dbReference>
<name>A0A7E4ZQL6_PANRE</name>
<keyword evidence="1" id="KW-1185">Reference proteome</keyword>
<dbReference type="WBParaSite" id="Pan_g11569.t1">
    <property type="protein sequence ID" value="Pan_g11569.t1"/>
    <property type="gene ID" value="Pan_g11569"/>
</dbReference>
<accession>A0A7E4ZQL6</accession>
<dbReference type="AlphaFoldDB" id="A0A7E4ZQL6"/>
<reference evidence="2" key="2">
    <citation type="submission" date="2020-10" db="UniProtKB">
        <authorList>
            <consortium name="WormBaseParasite"/>
        </authorList>
    </citation>
    <scope>IDENTIFICATION</scope>
</reference>
<evidence type="ECO:0000313" key="1">
    <source>
        <dbReference type="Proteomes" id="UP000492821"/>
    </source>
</evidence>
<sequence length="421" mass="48621">MPDSRYTDFSCNYVWILNAGMSPILYLTLNKSVRKAFVELMKLQKPQVSTAGITVIPSTYDHRRGSSTTMPSNLPPPLIDYVIDNADPSTLFKLSTLNFGYREIIWRRRGLPIDTLILRRSSVCNIVSRARQFLKGTRLKLASVRHPDRGLTLKCDLDNAEVAKLLERVTVWKQVIIKNELNDESAVFVANSIKLGENVELRVDGLKFGSTIWSILLKMAWKSLDFGETVWRPSLELLVPHSETFERLRFNAVNWTDADIESIENWNPKSRIRHLVMHEFNCCLYPKLWADFIEDNLHHDSSIEILYDWKMGTNLIDEFQRSLIKWMNRMSGDWAMIGNKGVDKRRLLIKVGKGSGDAAFEARFARYVLEQLPKKKSTLPIPKKAVPKVLLKALNRRRIKRELKDANNVPMMAMFQLQLWS</sequence>
<reference evidence="1" key="1">
    <citation type="journal article" date="2013" name="Genetics">
        <title>The draft genome and transcriptome of Panagrellus redivivus are shaped by the harsh demands of a free-living lifestyle.</title>
        <authorList>
            <person name="Srinivasan J."/>
            <person name="Dillman A.R."/>
            <person name="Macchietto M.G."/>
            <person name="Heikkinen L."/>
            <person name="Lakso M."/>
            <person name="Fracchia K.M."/>
            <person name="Antoshechkin I."/>
            <person name="Mortazavi A."/>
            <person name="Wong G."/>
            <person name="Sternberg P.W."/>
        </authorList>
    </citation>
    <scope>NUCLEOTIDE SEQUENCE [LARGE SCALE GENOMIC DNA]</scope>
    <source>
        <strain evidence="1">MT8872</strain>
    </source>
</reference>